<keyword evidence="1" id="KW-0946">Virion</keyword>
<protein>
    <submittedName>
        <fullName evidence="1">Cell envelope proteinase A</fullName>
        <ecNumber evidence="1">3.4.-.-</ecNumber>
    </submittedName>
</protein>
<dbReference type="EMBL" id="UHFO01000001">
    <property type="protein sequence ID" value="SUN64503.1"/>
    <property type="molecule type" value="Genomic_DNA"/>
</dbReference>
<evidence type="ECO:0000313" key="4">
    <source>
        <dbReference type="Proteomes" id="UP000339049"/>
    </source>
</evidence>
<evidence type="ECO:0000313" key="3">
    <source>
        <dbReference type="Proteomes" id="UP000254559"/>
    </source>
</evidence>
<reference evidence="2 4" key="2">
    <citation type="submission" date="2019-05" db="EMBL/GenBank/DDBJ databases">
        <authorList>
            <consortium name="Pathogen Informatics"/>
        </authorList>
    </citation>
    <scope>NUCLEOTIDE SEQUENCE [LARGE SCALE GENOMIC DNA]</scope>
    <source>
        <strain evidence="2 4">NCTC11557</strain>
    </source>
</reference>
<dbReference type="Proteomes" id="UP000339049">
    <property type="component" value="Unassembled WGS sequence"/>
</dbReference>
<keyword evidence="1" id="KW-0378">Hydrolase</keyword>
<gene>
    <name evidence="1" type="primary">cepA_2</name>
    <name evidence="2" type="ORF">NCTC11557_02028</name>
    <name evidence="1" type="ORF">NCTC11564_01649</name>
</gene>
<dbReference type="Gene3D" id="2.60.40.10">
    <property type="entry name" value="Immunoglobulins"/>
    <property type="match status" value="1"/>
</dbReference>
<sequence length="99" mass="11224">MVSYYPDVVGAKRQEMTFELILDRQKPLLNQVTFDPRTNQFSPAAIEDLGPSGVLRDSVFYLETKDNKPYTISINNGYKYVSVADNKQFVAHQADSGFI</sequence>
<accession>A0A9X8T475</accession>
<proteinExistence type="predicted"/>
<keyword evidence="1" id="KW-0261">Viral envelope protein</keyword>
<evidence type="ECO:0000313" key="1">
    <source>
        <dbReference type="EMBL" id="SUN64503.1"/>
    </source>
</evidence>
<dbReference type="GO" id="GO:0016787">
    <property type="term" value="F:hydrolase activity"/>
    <property type="evidence" value="ECO:0007669"/>
    <property type="project" value="UniProtKB-KW"/>
</dbReference>
<dbReference type="Proteomes" id="UP000254559">
    <property type="component" value="Unassembled WGS sequence"/>
</dbReference>
<dbReference type="EMBL" id="CABEIY010000008">
    <property type="protein sequence ID" value="VTT26935.1"/>
    <property type="molecule type" value="Genomic_DNA"/>
</dbReference>
<comment type="caution">
    <text evidence="1">The sequence shown here is derived from an EMBL/GenBank/DDBJ whole genome shotgun (WGS) entry which is preliminary data.</text>
</comment>
<evidence type="ECO:0000313" key="2">
    <source>
        <dbReference type="EMBL" id="VTT26935.1"/>
    </source>
</evidence>
<dbReference type="AlphaFoldDB" id="A0A9X8T475"/>
<reference evidence="1 3" key="1">
    <citation type="submission" date="2018-06" db="EMBL/GenBank/DDBJ databases">
        <authorList>
            <consortium name="Pathogen Informatics"/>
            <person name="Doyle S."/>
        </authorList>
    </citation>
    <scope>NUCLEOTIDE SEQUENCE [LARGE SCALE GENOMIC DNA]</scope>
    <source>
        <strain evidence="1 3">NCTC11564</strain>
    </source>
</reference>
<dbReference type="InterPro" id="IPR013783">
    <property type="entry name" value="Ig-like_fold"/>
</dbReference>
<dbReference type="EC" id="3.4.-.-" evidence="1"/>
<organism evidence="1 3">
    <name type="scientific">Streptococcus dysgalactiae subsp. equisimilis</name>
    <name type="common">Streptococcus equisimilis</name>
    <dbReference type="NCBI Taxonomy" id="119602"/>
    <lineage>
        <taxon>Bacteria</taxon>
        <taxon>Bacillati</taxon>
        <taxon>Bacillota</taxon>
        <taxon>Bacilli</taxon>
        <taxon>Lactobacillales</taxon>
        <taxon>Streptococcaceae</taxon>
        <taxon>Streptococcus</taxon>
    </lineage>
</organism>
<name>A0A9X8T475_STREQ</name>